<dbReference type="AlphaFoldDB" id="A0A2T0Q017"/>
<dbReference type="OrthoDB" id="3825903at2"/>
<name>A0A2T0Q017_9ACTN</name>
<protein>
    <recommendedName>
        <fullName evidence="3">SIS domain-containing protein</fullName>
    </recommendedName>
</protein>
<gene>
    <name evidence="1" type="ORF">CLV72_106178</name>
</gene>
<evidence type="ECO:0000313" key="1">
    <source>
        <dbReference type="EMBL" id="PRX97142.1"/>
    </source>
</evidence>
<dbReference type="EMBL" id="PVZC01000006">
    <property type="protein sequence ID" value="PRX97142.1"/>
    <property type="molecule type" value="Genomic_DNA"/>
</dbReference>
<evidence type="ECO:0008006" key="3">
    <source>
        <dbReference type="Google" id="ProtNLM"/>
    </source>
</evidence>
<evidence type="ECO:0000313" key="2">
    <source>
        <dbReference type="Proteomes" id="UP000237846"/>
    </source>
</evidence>
<proteinExistence type="predicted"/>
<organism evidence="1 2">
    <name type="scientific">Allonocardiopsis opalescens</name>
    <dbReference type="NCBI Taxonomy" id="1144618"/>
    <lineage>
        <taxon>Bacteria</taxon>
        <taxon>Bacillati</taxon>
        <taxon>Actinomycetota</taxon>
        <taxon>Actinomycetes</taxon>
        <taxon>Streptosporangiales</taxon>
        <taxon>Allonocardiopsis</taxon>
    </lineage>
</organism>
<keyword evidence="2" id="KW-1185">Reference proteome</keyword>
<sequence length="202" mass="21867">MGHHGGVEISQVESLRAVLATTGWIQRTEEFADALRTTREPGGLLLFGTPVEEPWHLAAHLDDESRYAGLPQLRPTLVRWRPPPDAPPHLSVGLDRLGEVRRGETLFVVSPEPVAPVPLLERVDDARRSGATVLALDQGDTELHSLAHEALGVVPEAAPVSFDAAQHLVSYAAGGERPKGRRGLRDYLSAFLDVVSGPHVAR</sequence>
<accession>A0A2T0Q017</accession>
<reference evidence="1 2" key="1">
    <citation type="submission" date="2018-03" db="EMBL/GenBank/DDBJ databases">
        <title>Genomic Encyclopedia of Archaeal and Bacterial Type Strains, Phase II (KMG-II): from individual species to whole genera.</title>
        <authorList>
            <person name="Goeker M."/>
        </authorList>
    </citation>
    <scope>NUCLEOTIDE SEQUENCE [LARGE SCALE GENOMIC DNA]</scope>
    <source>
        <strain evidence="1 2">DSM 45601</strain>
    </source>
</reference>
<dbReference type="Proteomes" id="UP000237846">
    <property type="component" value="Unassembled WGS sequence"/>
</dbReference>
<comment type="caution">
    <text evidence="1">The sequence shown here is derived from an EMBL/GenBank/DDBJ whole genome shotgun (WGS) entry which is preliminary data.</text>
</comment>
<dbReference type="RefSeq" id="WP_106248933.1">
    <property type="nucleotide sequence ID" value="NZ_PVZC01000006.1"/>
</dbReference>